<dbReference type="EMBL" id="JARXRO010000014">
    <property type="protein sequence ID" value="MDH5833560.1"/>
    <property type="molecule type" value="Genomic_DNA"/>
</dbReference>
<dbReference type="InterPro" id="IPR025737">
    <property type="entry name" value="FApF"/>
</dbReference>
<dbReference type="RefSeq" id="WP_280577833.1">
    <property type="nucleotide sequence ID" value="NZ_JARXRO010000014.1"/>
</dbReference>
<reference evidence="2 3" key="1">
    <citation type="submission" date="2023-04" db="EMBL/GenBank/DDBJ databases">
        <title>Luteimonas sp. M1R5S59.</title>
        <authorList>
            <person name="Sun J.-Q."/>
        </authorList>
    </citation>
    <scope>NUCLEOTIDE SEQUENCE [LARGE SCALE GENOMIC DNA]</scope>
    <source>
        <strain evidence="2 3">M1R5S59</strain>
    </source>
</reference>
<organism evidence="2 3">
    <name type="scientific">Luteimonas kalidii</name>
    <dbReference type="NCBI Taxonomy" id="3042025"/>
    <lineage>
        <taxon>Bacteria</taxon>
        <taxon>Pseudomonadati</taxon>
        <taxon>Pseudomonadota</taxon>
        <taxon>Gammaproteobacteria</taxon>
        <taxon>Lysobacterales</taxon>
        <taxon>Lysobacteraceae</taxon>
        <taxon>Luteimonas</taxon>
    </lineage>
</organism>
<gene>
    <name evidence="2" type="ORF">QFW81_06430</name>
</gene>
<proteinExistence type="predicted"/>
<dbReference type="Pfam" id="PF13557">
    <property type="entry name" value="Phenol_MetA_deg"/>
    <property type="match status" value="1"/>
</dbReference>
<feature type="chain" id="PRO_5046312494" evidence="1">
    <location>
        <begin position="40"/>
        <end position="280"/>
    </location>
</feature>
<dbReference type="Proteomes" id="UP001156873">
    <property type="component" value="Unassembled WGS sequence"/>
</dbReference>
<comment type="caution">
    <text evidence="2">The sequence shown here is derived from an EMBL/GenBank/DDBJ whole genome shotgun (WGS) entry which is preliminary data.</text>
</comment>
<evidence type="ECO:0000313" key="2">
    <source>
        <dbReference type="EMBL" id="MDH5833560.1"/>
    </source>
</evidence>
<protein>
    <submittedName>
        <fullName evidence="2">Transporter</fullName>
    </submittedName>
</protein>
<feature type="signal peptide" evidence="1">
    <location>
        <begin position="1"/>
        <end position="39"/>
    </location>
</feature>
<name>A0ABT6JS97_9GAMM</name>
<accession>A0ABT6JS97</accession>
<keyword evidence="1" id="KW-0732">Signal</keyword>
<evidence type="ECO:0000256" key="1">
    <source>
        <dbReference type="SAM" id="SignalP"/>
    </source>
</evidence>
<sequence length="280" mass="29759">MPVALLSLPPGVGRSSPSPGLIRSLALLLGLGCSTGAIAQDADDLAKQLSNPVASLVSVPMQLNYDDWDSGGSRTYLNVQPVVPISIGEDWNLISRTILPVVYQDELFPGAGSQFGLGDITQSLFFSPKEPAASGWIWGVGPALVLPTASDDLLGSGQWGAGPTAVVLKQTPGGWTYGALVNHIWSFAGDSDRDDVSATFMQPFLSKGLGQGRTITFNAESSYNWEGEQWTVPINAGYSKVSKIGNQLVSYYGGARYYVEAPDGGPDWGLRVVFTLLYPK</sequence>
<evidence type="ECO:0000313" key="3">
    <source>
        <dbReference type="Proteomes" id="UP001156873"/>
    </source>
</evidence>
<keyword evidence="3" id="KW-1185">Reference proteome</keyword>